<dbReference type="GO" id="GO:0015031">
    <property type="term" value="P:protein transport"/>
    <property type="evidence" value="ECO:0007669"/>
    <property type="project" value="UniProtKB-KW"/>
</dbReference>
<keyword evidence="4" id="KW-1003">Cell membrane</keyword>
<dbReference type="InterPro" id="IPR051045">
    <property type="entry name" value="TonB-dependent_transducer"/>
</dbReference>
<sequence length="129" mass="14553">MISSTQKEEYPIDTTAFTDSVAFCACFIEQIPEFPGGRWELAQYLHQNIRWPTTATDASGVVYIRFLVNTDGSISNIEVIKGIHPDFDAEAVRVVQHMPKWKPGKSYGEIIAQEYTLPIRFILSSNSPN</sequence>
<accession>A0AAE3R815</accession>
<organism evidence="11 12">
    <name type="scientific">Xanthocytophaga agilis</name>
    <dbReference type="NCBI Taxonomy" id="3048010"/>
    <lineage>
        <taxon>Bacteria</taxon>
        <taxon>Pseudomonadati</taxon>
        <taxon>Bacteroidota</taxon>
        <taxon>Cytophagia</taxon>
        <taxon>Cytophagales</taxon>
        <taxon>Rhodocytophagaceae</taxon>
        <taxon>Xanthocytophaga</taxon>
    </lineage>
</organism>
<dbReference type="SUPFAM" id="SSF74653">
    <property type="entry name" value="TolA/TonB C-terminal domain"/>
    <property type="match status" value="1"/>
</dbReference>
<dbReference type="Gene3D" id="3.30.1150.10">
    <property type="match status" value="1"/>
</dbReference>
<dbReference type="NCBIfam" id="TIGR01352">
    <property type="entry name" value="tonB_Cterm"/>
    <property type="match status" value="1"/>
</dbReference>
<keyword evidence="8" id="KW-1133">Transmembrane helix</keyword>
<proteinExistence type="inferred from homology"/>
<dbReference type="PANTHER" id="PTHR33446">
    <property type="entry name" value="PROTEIN TONB-RELATED"/>
    <property type="match status" value="1"/>
</dbReference>
<comment type="similarity">
    <text evidence="2">Belongs to the TonB family.</text>
</comment>
<name>A0AAE3R815_9BACT</name>
<dbReference type="GO" id="GO:0031992">
    <property type="term" value="F:energy transducer activity"/>
    <property type="evidence" value="ECO:0007669"/>
    <property type="project" value="TreeGrafter"/>
</dbReference>
<dbReference type="GO" id="GO:0055085">
    <property type="term" value="P:transmembrane transport"/>
    <property type="evidence" value="ECO:0007669"/>
    <property type="project" value="InterPro"/>
</dbReference>
<dbReference type="GO" id="GO:0098797">
    <property type="term" value="C:plasma membrane protein complex"/>
    <property type="evidence" value="ECO:0007669"/>
    <property type="project" value="TreeGrafter"/>
</dbReference>
<keyword evidence="6" id="KW-0812">Transmembrane</keyword>
<keyword evidence="9" id="KW-0472">Membrane</keyword>
<evidence type="ECO:0000256" key="5">
    <source>
        <dbReference type="ARBA" id="ARBA00022519"/>
    </source>
</evidence>
<dbReference type="RefSeq" id="WP_314513641.1">
    <property type="nucleotide sequence ID" value="NZ_JASJOU010000007.1"/>
</dbReference>
<dbReference type="InterPro" id="IPR006260">
    <property type="entry name" value="TonB/TolA_C"/>
</dbReference>
<dbReference type="PANTHER" id="PTHR33446:SF2">
    <property type="entry name" value="PROTEIN TONB"/>
    <property type="match status" value="1"/>
</dbReference>
<keyword evidence="5" id="KW-0997">Cell inner membrane</keyword>
<dbReference type="Pfam" id="PF03544">
    <property type="entry name" value="TonB_C"/>
    <property type="match status" value="1"/>
</dbReference>
<keyword evidence="12" id="KW-1185">Reference proteome</keyword>
<evidence type="ECO:0000256" key="6">
    <source>
        <dbReference type="ARBA" id="ARBA00022692"/>
    </source>
</evidence>
<evidence type="ECO:0000256" key="3">
    <source>
        <dbReference type="ARBA" id="ARBA00022448"/>
    </source>
</evidence>
<evidence type="ECO:0000256" key="8">
    <source>
        <dbReference type="ARBA" id="ARBA00022989"/>
    </source>
</evidence>
<evidence type="ECO:0000256" key="9">
    <source>
        <dbReference type="ARBA" id="ARBA00023136"/>
    </source>
</evidence>
<evidence type="ECO:0000313" key="12">
    <source>
        <dbReference type="Proteomes" id="UP001232063"/>
    </source>
</evidence>
<evidence type="ECO:0000259" key="10">
    <source>
        <dbReference type="Pfam" id="PF03544"/>
    </source>
</evidence>
<evidence type="ECO:0000256" key="7">
    <source>
        <dbReference type="ARBA" id="ARBA00022927"/>
    </source>
</evidence>
<dbReference type="InterPro" id="IPR037682">
    <property type="entry name" value="TonB_C"/>
</dbReference>
<keyword evidence="7" id="KW-0653">Protein transport</keyword>
<feature type="domain" description="TonB C-terminal" evidence="10">
    <location>
        <begin position="57"/>
        <end position="123"/>
    </location>
</feature>
<keyword evidence="3" id="KW-0813">Transport</keyword>
<evidence type="ECO:0000256" key="4">
    <source>
        <dbReference type="ARBA" id="ARBA00022475"/>
    </source>
</evidence>
<dbReference type="AlphaFoldDB" id="A0AAE3R815"/>
<evidence type="ECO:0000256" key="2">
    <source>
        <dbReference type="ARBA" id="ARBA00006555"/>
    </source>
</evidence>
<dbReference type="EMBL" id="JASJOU010000007">
    <property type="protein sequence ID" value="MDJ1503139.1"/>
    <property type="molecule type" value="Genomic_DNA"/>
</dbReference>
<evidence type="ECO:0000313" key="11">
    <source>
        <dbReference type="EMBL" id="MDJ1503139.1"/>
    </source>
</evidence>
<reference evidence="11" key="1">
    <citation type="submission" date="2023-05" db="EMBL/GenBank/DDBJ databases">
        <authorList>
            <person name="Zhang X."/>
        </authorList>
    </citation>
    <scope>NUCLEOTIDE SEQUENCE</scope>
    <source>
        <strain evidence="11">BD1B2-1</strain>
    </source>
</reference>
<comment type="subcellular location">
    <subcellularLocation>
        <location evidence="1">Cell inner membrane</location>
        <topology evidence="1">Single-pass membrane protein</topology>
        <orientation evidence="1">Periplasmic side</orientation>
    </subcellularLocation>
</comment>
<evidence type="ECO:0000256" key="1">
    <source>
        <dbReference type="ARBA" id="ARBA00004383"/>
    </source>
</evidence>
<dbReference type="Proteomes" id="UP001232063">
    <property type="component" value="Unassembled WGS sequence"/>
</dbReference>
<protein>
    <submittedName>
        <fullName evidence="11">Energy transducer TonB</fullName>
    </submittedName>
</protein>
<comment type="caution">
    <text evidence="11">The sequence shown here is derived from an EMBL/GenBank/DDBJ whole genome shotgun (WGS) entry which is preliminary data.</text>
</comment>
<gene>
    <name evidence="11" type="ORF">QNI22_20895</name>
</gene>